<dbReference type="EMBL" id="KV919207">
    <property type="protein sequence ID" value="OSX70811.1"/>
    <property type="molecule type" value="Genomic_DNA"/>
</dbReference>
<dbReference type="GO" id="GO:0006508">
    <property type="term" value="P:proteolysis"/>
    <property type="evidence" value="ECO:0007669"/>
    <property type="project" value="InterPro"/>
</dbReference>
<evidence type="ECO:0000256" key="1">
    <source>
        <dbReference type="ARBA" id="ARBA00009005"/>
    </source>
</evidence>
<gene>
    <name evidence="4" type="ORF">BU14_0665s0004</name>
</gene>
<evidence type="ECO:0000313" key="5">
    <source>
        <dbReference type="Proteomes" id="UP000218209"/>
    </source>
</evidence>
<dbReference type="InterPro" id="IPR050452">
    <property type="entry name" value="Metacaspase"/>
</dbReference>
<dbReference type="GO" id="GO:0004197">
    <property type="term" value="F:cysteine-type endopeptidase activity"/>
    <property type="evidence" value="ECO:0007669"/>
    <property type="project" value="InterPro"/>
</dbReference>
<dbReference type="Gene3D" id="3.40.50.12660">
    <property type="match status" value="1"/>
</dbReference>
<evidence type="ECO:0000313" key="4">
    <source>
        <dbReference type="EMBL" id="OSX70811.1"/>
    </source>
</evidence>
<dbReference type="PANTHER" id="PTHR48104:SF30">
    <property type="entry name" value="METACASPASE-1"/>
    <property type="match status" value="1"/>
</dbReference>
<feature type="region of interest" description="Disordered" evidence="2">
    <location>
        <begin position="264"/>
        <end position="303"/>
    </location>
</feature>
<name>A0A1X6NQD6_PORUM</name>
<dbReference type="PANTHER" id="PTHR48104">
    <property type="entry name" value="METACASPASE-4"/>
    <property type="match status" value="1"/>
</dbReference>
<dbReference type="AlphaFoldDB" id="A0A1X6NQD6"/>
<protein>
    <recommendedName>
        <fullName evidence="3">Peptidase C14 caspase domain-containing protein</fullName>
    </recommendedName>
</protein>
<reference evidence="4 5" key="1">
    <citation type="submission" date="2017-03" db="EMBL/GenBank/DDBJ databases">
        <title>WGS assembly of Porphyra umbilicalis.</title>
        <authorList>
            <person name="Brawley S.H."/>
            <person name="Blouin N.A."/>
            <person name="Ficko-Blean E."/>
            <person name="Wheeler G.L."/>
            <person name="Lohr M."/>
            <person name="Goodson H.V."/>
            <person name="Jenkins J.W."/>
            <person name="Blaby-Haas C.E."/>
            <person name="Helliwell K.E."/>
            <person name="Chan C."/>
            <person name="Marriage T."/>
            <person name="Bhattacharya D."/>
            <person name="Klein A.S."/>
            <person name="Badis Y."/>
            <person name="Brodie J."/>
            <person name="Cao Y."/>
            <person name="Collen J."/>
            <person name="Dittami S.M."/>
            <person name="Gachon C.M."/>
            <person name="Green B.R."/>
            <person name="Karpowicz S."/>
            <person name="Kim J.W."/>
            <person name="Kudahl U."/>
            <person name="Lin S."/>
            <person name="Michel G."/>
            <person name="Mittag M."/>
            <person name="Olson B.J."/>
            <person name="Pangilinan J."/>
            <person name="Peng Y."/>
            <person name="Qiu H."/>
            <person name="Shu S."/>
            <person name="Singer J.T."/>
            <person name="Smith A.G."/>
            <person name="Sprecher B.N."/>
            <person name="Wagner V."/>
            <person name="Wang W."/>
            <person name="Wang Z.-Y."/>
            <person name="Yan J."/>
            <person name="Yarish C."/>
            <person name="Zoeuner-Riek S."/>
            <person name="Zhuang Y."/>
            <person name="Zou Y."/>
            <person name="Lindquist E.A."/>
            <person name="Grimwood J."/>
            <person name="Barry K."/>
            <person name="Rokhsar D.S."/>
            <person name="Schmutz J."/>
            <person name="Stiller J.W."/>
            <person name="Grossman A.R."/>
            <person name="Prochnik S.E."/>
        </authorList>
    </citation>
    <scope>NUCLEOTIDE SEQUENCE [LARGE SCALE GENOMIC DNA]</scope>
    <source>
        <strain evidence="4">4086291</strain>
    </source>
</reference>
<evidence type="ECO:0000259" key="3">
    <source>
        <dbReference type="Pfam" id="PF00656"/>
    </source>
</evidence>
<comment type="similarity">
    <text evidence="1">Belongs to the peptidase C14B family.</text>
</comment>
<organism evidence="4 5">
    <name type="scientific">Porphyra umbilicalis</name>
    <name type="common">Purple laver</name>
    <name type="synonym">Red alga</name>
    <dbReference type="NCBI Taxonomy" id="2786"/>
    <lineage>
        <taxon>Eukaryota</taxon>
        <taxon>Rhodophyta</taxon>
        <taxon>Bangiophyceae</taxon>
        <taxon>Bangiales</taxon>
        <taxon>Bangiaceae</taxon>
        <taxon>Porphyra</taxon>
    </lineage>
</organism>
<dbReference type="OrthoDB" id="3223806at2759"/>
<keyword evidence="5" id="KW-1185">Reference proteome</keyword>
<evidence type="ECO:0000256" key="2">
    <source>
        <dbReference type="SAM" id="MobiDB-lite"/>
    </source>
</evidence>
<feature type="compositionally biased region" description="Low complexity" evidence="2">
    <location>
        <begin position="285"/>
        <end position="303"/>
    </location>
</feature>
<dbReference type="Proteomes" id="UP000218209">
    <property type="component" value="Unassembled WGS sequence"/>
</dbReference>
<feature type="domain" description="Peptidase C14 caspase" evidence="3">
    <location>
        <begin position="4"/>
        <end position="260"/>
    </location>
</feature>
<dbReference type="GO" id="GO:0005737">
    <property type="term" value="C:cytoplasm"/>
    <property type="evidence" value="ECO:0007669"/>
    <property type="project" value="TreeGrafter"/>
</dbReference>
<sequence>MHFLLTSRFGYRSRDMWVMTDEPDGIDAPVVRLRPSRRNILNGLHWLAGCAVSGDCLFFHFSGHGGQVQDLDGDEEDGLDETLMPMDFEEVGHIVDDEIHSVLVAGLQSGSSLTSVIDTCHSGTVLDLPFIHELPPPSTPNSRRGVCAVPAPPAADSLLHMQLPGTAAFVLSLVRRRRARQSARSLARAVAAGSAAARRTEALRAKLAPSSAELARRGRVVLFSGCADGQKSEDSGCMSHDGTPTGAMTYAFVEAMEEAGVEWVDDDDADGGGGGSPPPPPPPMAGGAVADGGATSGAWVARG</sequence>
<accession>A0A1X6NQD6</accession>
<dbReference type="Pfam" id="PF00656">
    <property type="entry name" value="Peptidase_C14"/>
    <property type="match status" value="1"/>
</dbReference>
<proteinExistence type="inferred from homology"/>
<dbReference type="InterPro" id="IPR011600">
    <property type="entry name" value="Pept_C14_caspase"/>
</dbReference>